<dbReference type="AlphaFoldDB" id="A0A060NQC4"/>
<keyword evidence="5" id="KW-1185">Reference proteome</keyword>
<evidence type="ECO:0000259" key="3">
    <source>
        <dbReference type="Pfam" id="PF07879"/>
    </source>
</evidence>
<reference evidence="4 5" key="1">
    <citation type="journal article" date="2014" name="Nat. Commun.">
        <title>Physiological and genomic features of highly alkaliphilic hydrogen-utilizing Betaproteobacteria from a continental serpentinizing site.</title>
        <authorList>
            <person name="Suzuki S."/>
            <person name="Kuenen J.G."/>
            <person name="Schipper K."/>
            <person name="van der Velde S."/>
            <person name="Ishii S."/>
            <person name="Wu A."/>
            <person name="Sorokin D.Y."/>
            <person name="Tenney A."/>
            <person name="Meng X.Y."/>
            <person name="Morrill P.L."/>
            <person name="Kamagata Y."/>
            <person name="Muyzer G."/>
            <person name="Nealson K.H."/>
        </authorList>
    </citation>
    <scope>NUCLEOTIDE SEQUENCE [LARGE SCALE GENOMIC DNA]</scope>
    <source>
        <strain evidence="4 5">B1</strain>
    </source>
</reference>
<evidence type="ECO:0000256" key="1">
    <source>
        <dbReference type="SAM" id="MobiDB-lite"/>
    </source>
</evidence>
<dbReference type="GO" id="GO:0006355">
    <property type="term" value="P:regulation of DNA-templated transcription"/>
    <property type="evidence" value="ECO:0007669"/>
    <property type="project" value="InterPro"/>
</dbReference>
<gene>
    <name evidence="4" type="ORF">SMCB_1337</name>
</gene>
<dbReference type="Proteomes" id="UP000066014">
    <property type="component" value="Chromosome"/>
</dbReference>
<feature type="compositionally biased region" description="Polar residues" evidence="1">
    <location>
        <begin position="21"/>
        <end position="37"/>
    </location>
</feature>
<dbReference type="STRING" id="1458426.SMCB_1337"/>
<feature type="domain" description="PHA accumulation regulator DNA-binding N-terminal" evidence="3">
    <location>
        <begin position="42"/>
        <end position="101"/>
    </location>
</feature>
<organism evidence="4 5">
    <name type="scientific">Serpentinimonas maccroryi</name>
    <dbReference type="NCBI Taxonomy" id="1458426"/>
    <lineage>
        <taxon>Bacteria</taxon>
        <taxon>Pseudomonadati</taxon>
        <taxon>Pseudomonadota</taxon>
        <taxon>Betaproteobacteria</taxon>
        <taxon>Burkholderiales</taxon>
        <taxon>Comamonadaceae</taxon>
        <taxon>Serpentinimonas</taxon>
    </lineage>
</organism>
<protein>
    <submittedName>
        <fullName evidence="4">Uncharacterized protein conserved in bacteria</fullName>
    </submittedName>
</protein>
<dbReference type="NCBIfam" id="TIGR01848">
    <property type="entry name" value="PHA_reg_PhaR"/>
    <property type="match status" value="1"/>
</dbReference>
<feature type="region of interest" description="Disordered" evidence="1">
    <location>
        <begin position="21"/>
        <end position="41"/>
    </location>
</feature>
<dbReference type="Pfam" id="PF07879">
    <property type="entry name" value="PHB_acc_N"/>
    <property type="match status" value="1"/>
</dbReference>
<dbReference type="HOGENOM" id="CLU_089210_1_0_4"/>
<feature type="domain" description="PHB accumulation regulatory" evidence="2">
    <location>
        <begin position="106"/>
        <end position="145"/>
    </location>
</feature>
<dbReference type="EMBL" id="AP014569">
    <property type="protein sequence ID" value="BAO83565.1"/>
    <property type="molecule type" value="Genomic_DNA"/>
</dbReference>
<accession>A0A060NQC4</accession>
<dbReference type="InterPro" id="IPR007897">
    <property type="entry name" value="PHB_accumulat"/>
</dbReference>
<name>A0A060NQC4_9BURK</name>
<evidence type="ECO:0000313" key="4">
    <source>
        <dbReference type="EMBL" id="BAO83565.1"/>
    </source>
</evidence>
<dbReference type="KEGG" id="cbab:SMCB_1337"/>
<dbReference type="Pfam" id="PF05233">
    <property type="entry name" value="PHB_acc"/>
    <property type="match status" value="1"/>
</dbReference>
<proteinExistence type="predicted"/>
<sequence length="194" mass="21978">MQPHLPFAPCQAFVTLPTAQKARNVQDPQATETSAPGQSPRVIKKYPNRRLYDTEASAYITLAEVKELVMRVQPFVVRDAKSGADLTRSILLQIILEEESAGVPLFSEKLLANLIRFYGHSMQANMGHYLEKNLQIFMDVQQKMAEQAKDLTPELWQQFVKAQAPLMLGNYFNQSQHALAQMQEQMLAAFGLKR</sequence>
<evidence type="ECO:0000259" key="2">
    <source>
        <dbReference type="Pfam" id="PF05233"/>
    </source>
</evidence>
<dbReference type="InterPro" id="IPR010134">
    <property type="entry name" value="PHA_reg_PhaR"/>
</dbReference>
<dbReference type="InterPro" id="IPR012909">
    <property type="entry name" value="PHA_DNA-bd_N"/>
</dbReference>
<evidence type="ECO:0000313" key="5">
    <source>
        <dbReference type="Proteomes" id="UP000066014"/>
    </source>
</evidence>